<evidence type="ECO:0000313" key="2">
    <source>
        <dbReference type="EMBL" id="RJE18571.1"/>
    </source>
</evidence>
<dbReference type="OrthoDB" id="4513056at2759"/>
<feature type="region of interest" description="Disordered" evidence="1">
    <location>
        <begin position="43"/>
        <end position="71"/>
    </location>
</feature>
<dbReference type="AlphaFoldDB" id="A0A3A2ZNA8"/>
<sequence length="71" mass="8071">MSGPPTDAPKKWDDLNLLAMCERLENLLDKQISWNNEIQKKLTELHEKPPTAEPASKKTTRAKRPRTSGTD</sequence>
<accession>A0A3A2ZNA8</accession>
<reference evidence="3" key="1">
    <citation type="submission" date="2017-02" db="EMBL/GenBank/DDBJ databases">
        <authorList>
            <person name="Tafer H."/>
            <person name="Lopandic K."/>
        </authorList>
    </citation>
    <scope>NUCLEOTIDE SEQUENCE [LARGE SCALE GENOMIC DNA]</scope>
    <source>
        <strain evidence="3">CBS 366.77</strain>
    </source>
</reference>
<keyword evidence="3" id="KW-1185">Reference proteome</keyword>
<feature type="compositionally biased region" description="Basic residues" evidence="1">
    <location>
        <begin position="58"/>
        <end position="71"/>
    </location>
</feature>
<organism evidence="2 3">
    <name type="scientific">Aspergillus sclerotialis</name>
    <dbReference type="NCBI Taxonomy" id="2070753"/>
    <lineage>
        <taxon>Eukaryota</taxon>
        <taxon>Fungi</taxon>
        <taxon>Dikarya</taxon>
        <taxon>Ascomycota</taxon>
        <taxon>Pezizomycotina</taxon>
        <taxon>Eurotiomycetes</taxon>
        <taxon>Eurotiomycetidae</taxon>
        <taxon>Eurotiales</taxon>
        <taxon>Aspergillaceae</taxon>
        <taxon>Aspergillus</taxon>
        <taxon>Aspergillus subgen. Polypaecilum</taxon>
    </lineage>
</organism>
<proteinExistence type="predicted"/>
<dbReference type="Proteomes" id="UP000266188">
    <property type="component" value="Unassembled WGS sequence"/>
</dbReference>
<dbReference type="EMBL" id="MVGC01000529">
    <property type="protein sequence ID" value="RJE18571.1"/>
    <property type="molecule type" value="Genomic_DNA"/>
</dbReference>
<comment type="caution">
    <text evidence="2">The sequence shown here is derived from an EMBL/GenBank/DDBJ whole genome shotgun (WGS) entry which is preliminary data.</text>
</comment>
<name>A0A3A2ZNA8_9EURO</name>
<gene>
    <name evidence="2" type="ORF">PHISCL_09090</name>
</gene>
<protein>
    <submittedName>
        <fullName evidence="2">Uncharacterized protein</fullName>
    </submittedName>
</protein>
<evidence type="ECO:0000256" key="1">
    <source>
        <dbReference type="SAM" id="MobiDB-lite"/>
    </source>
</evidence>
<evidence type="ECO:0000313" key="3">
    <source>
        <dbReference type="Proteomes" id="UP000266188"/>
    </source>
</evidence>